<dbReference type="PANTHER" id="PTHR48021:SF1">
    <property type="entry name" value="GH07001P-RELATED"/>
    <property type="match status" value="1"/>
</dbReference>
<feature type="transmembrane region" description="Helical" evidence="8">
    <location>
        <begin position="290"/>
        <end position="313"/>
    </location>
</feature>
<dbReference type="GO" id="GO:0022857">
    <property type="term" value="F:transmembrane transporter activity"/>
    <property type="evidence" value="ECO:0007669"/>
    <property type="project" value="InterPro"/>
</dbReference>
<dbReference type="PROSITE" id="PS51257">
    <property type="entry name" value="PROKAR_LIPOPROTEIN"/>
    <property type="match status" value="1"/>
</dbReference>
<reference evidence="10" key="1">
    <citation type="submission" date="2021-12" db="EMBL/GenBank/DDBJ databases">
        <authorList>
            <person name="King R."/>
        </authorList>
    </citation>
    <scope>NUCLEOTIDE SEQUENCE</scope>
</reference>
<accession>A0A9P0AGI2</accession>
<dbReference type="Proteomes" id="UP001152759">
    <property type="component" value="Chromosome 6"/>
</dbReference>
<feature type="transmembrane region" description="Helical" evidence="8">
    <location>
        <begin position="211"/>
        <end position="235"/>
    </location>
</feature>
<dbReference type="Pfam" id="PF00083">
    <property type="entry name" value="Sugar_tr"/>
    <property type="match status" value="1"/>
</dbReference>
<comment type="subcellular location">
    <subcellularLocation>
        <location evidence="1">Cell membrane</location>
        <topology evidence="1">Multi-pass membrane protein</topology>
    </subcellularLocation>
</comment>
<evidence type="ECO:0000256" key="5">
    <source>
        <dbReference type="ARBA" id="ARBA00022692"/>
    </source>
</evidence>
<dbReference type="SUPFAM" id="SSF103473">
    <property type="entry name" value="MFS general substrate transporter"/>
    <property type="match status" value="1"/>
</dbReference>
<dbReference type="FunFam" id="1.20.1250.20:FF:000218">
    <property type="entry name" value="facilitated trehalose transporter Tret1"/>
    <property type="match status" value="1"/>
</dbReference>
<keyword evidence="2" id="KW-0813">Transport</keyword>
<feature type="transmembrane region" description="Helical" evidence="8">
    <location>
        <begin position="386"/>
        <end position="409"/>
    </location>
</feature>
<keyword evidence="7 8" id="KW-0472">Membrane</keyword>
<keyword evidence="6 8" id="KW-1133">Transmembrane helix</keyword>
<gene>
    <name evidence="10" type="ORF">BEMITA_LOCUS10891</name>
</gene>
<dbReference type="InterPro" id="IPR020846">
    <property type="entry name" value="MFS_dom"/>
</dbReference>
<dbReference type="InterPro" id="IPR036259">
    <property type="entry name" value="MFS_trans_sf"/>
</dbReference>
<dbReference type="AlphaFoldDB" id="A0A9P0AGI2"/>
<dbReference type="InterPro" id="IPR050549">
    <property type="entry name" value="MFS_Trehalose_Transporter"/>
</dbReference>
<dbReference type="EMBL" id="OU963867">
    <property type="protein sequence ID" value="CAH0392365.1"/>
    <property type="molecule type" value="Genomic_DNA"/>
</dbReference>
<organism evidence="10 11">
    <name type="scientific">Bemisia tabaci</name>
    <name type="common">Sweetpotato whitefly</name>
    <name type="synonym">Aleurodes tabaci</name>
    <dbReference type="NCBI Taxonomy" id="7038"/>
    <lineage>
        <taxon>Eukaryota</taxon>
        <taxon>Metazoa</taxon>
        <taxon>Ecdysozoa</taxon>
        <taxon>Arthropoda</taxon>
        <taxon>Hexapoda</taxon>
        <taxon>Insecta</taxon>
        <taxon>Pterygota</taxon>
        <taxon>Neoptera</taxon>
        <taxon>Paraneoptera</taxon>
        <taxon>Hemiptera</taxon>
        <taxon>Sternorrhyncha</taxon>
        <taxon>Aleyrodoidea</taxon>
        <taxon>Aleyrodidae</taxon>
        <taxon>Aleyrodinae</taxon>
        <taxon>Bemisia</taxon>
    </lineage>
</organism>
<feature type="transmembrane region" description="Helical" evidence="8">
    <location>
        <begin position="328"/>
        <end position="347"/>
    </location>
</feature>
<evidence type="ECO:0000313" key="11">
    <source>
        <dbReference type="Proteomes" id="UP001152759"/>
    </source>
</evidence>
<feature type="domain" description="Major facilitator superfamily (MFS) profile" evidence="9">
    <location>
        <begin position="56"/>
        <end position="476"/>
    </location>
</feature>
<dbReference type="GO" id="GO:0005886">
    <property type="term" value="C:plasma membrane"/>
    <property type="evidence" value="ECO:0007669"/>
    <property type="project" value="UniProtKB-SubCell"/>
</dbReference>
<dbReference type="Gene3D" id="1.20.1250.20">
    <property type="entry name" value="MFS general substrate transporter like domains"/>
    <property type="match status" value="1"/>
</dbReference>
<feature type="transmembrane region" description="Helical" evidence="8">
    <location>
        <begin position="421"/>
        <end position="444"/>
    </location>
</feature>
<evidence type="ECO:0000256" key="3">
    <source>
        <dbReference type="ARBA" id="ARBA00022475"/>
    </source>
</evidence>
<dbReference type="PANTHER" id="PTHR48021">
    <property type="match status" value="1"/>
</dbReference>
<dbReference type="InterPro" id="IPR005828">
    <property type="entry name" value="MFS_sugar_transport-like"/>
</dbReference>
<evidence type="ECO:0000256" key="8">
    <source>
        <dbReference type="SAM" id="Phobius"/>
    </source>
</evidence>
<feature type="transmembrane region" description="Helical" evidence="8">
    <location>
        <begin position="125"/>
        <end position="143"/>
    </location>
</feature>
<evidence type="ECO:0000256" key="6">
    <source>
        <dbReference type="ARBA" id="ARBA00022989"/>
    </source>
</evidence>
<keyword evidence="4" id="KW-0762">Sugar transport</keyword>
<name>A0A9P0AGI2_BEMTA</name>
<evidence type="ECO:0000256" key="1">
    <source>
        <dbReference type="ARBA" id="ARBA00004651"/>
    </source>
</evidence>
<protein>
    <recommendedName>
        <fullName evidence="9">Major facilitator superfamily (MFS) profile domain-containing protein</fullName>
    </recommendedName>
</protein>
<keyword evidence="11" id="KW-1185">Reference proteome</keyword>
<feature type="transmembrane region" description="Helical" evidence="8">
    <location>
        <begin position="181"/>
        <end position="199"/>
    </location>
</feature>
<evidence type="ECO:0000256" key="4">
    <source>
        <dbReference type="ARBA" id="ARBA00022597"/>
    </source>
</evidence>
<dbReference type="PROSITE" id="PS50850">
    <property type="entry name" value="MFS"/>
    <property type="match status" value="1"/>
</dbReference>
<feature type="transmembrane region" description="Helical" evidence="8">
    <location>
        <begin position="354"/>
        <end position="374"/>
    </location>
</feature>
<evidence type="ECO:0000256" key="7">
    <source>
        <dbReference type="ARBA" id="ARBA00023136"/>
    </source>
</evidence>
<evidence type="ECO:0000256" key="2">
    <source>
        <dbReference type="ARBA" id="ARBA00022448"/>
    </source>
</evidence>
<proteinExistence type="predicted"/>
<evidence type="ECO:0000259" key="9">
    <source>
        <dbReference type="PROSITE" id="PS50850"/>
    </source>
</evidence>
<keyword evidence="3" id="KW-1003">Cell membrane</keyword>
<feature type="transmembrane region" description="Helical" evidence="8">
    <location>
        <begin position="450"/>
        <end position="472"/>
    </location>
</feature>
<feature type="transmembrane region" description="Helical" evidence="8">
    <location>
        <begin position="149"/>
        <end position="169"/>
    </location>
</feature>
<sequence>MTPRKPPVPSPNQFFISCENVQLMQTEWSDETTNNTSTNTDDIDRPPASIFKPVLATLASTACQFFLGAMLGQSSTMLPQLKAEGSSIRITDEQATWIASMGVIGTPMSSILCGPLTDKLGRKRIILVFLFLSAVGHALLGYSSNLTEILIGRFLLGTAAGFGFPSLVYISEISTPKHRSLLLSSATISASLGLTYVYSVGGSMPWDRASLITASLSLLALVYACSIPESPAWLFQHQRRQETIESLKWLKGQHCNIEVELKLLEASCNHQKKRALALSQLTKPTVFKPFLVLSCLAFMQNGTGFYILLYYSVDFLREFKTTMDPQKVSIALALTRLISCTVASLFIKRLRRRTVGIFSGLAMAGILGVIYLSLTEFREAVGSGPVPVLSLLAYIFACSLGVHPLPWLMIFELYPLSVRGLMCGLSNSVCYLFTFLFLKLYYVMITNLQIHGTILLFLCSSAAFGLFSAFLLPETQGKTLLEIEQGFMSKKDRAARRRG</sequence>
<keyword evidence="5 8" id="KW-0812">Transmembrane</keyword>
<dbReference type="KEGG" id="btab:109042890"/>
<evidence type="ECO:0000313" key="10">
    <source>
        <dbReference type="EMBL" id="CAH0392365.1"/>
    </source>
</evidence>